<comment type="caution">
    <text evidence="2">The sequence shown here is derived from an EMBL/GenBank/DDBJ whole genome shotgun (WGS) entry which is preliminary data.</text>
</comment>
<evidence type="ECO:0000313" key="2">
    <source>
        <dbReference type="EMBL" id="MFC6763623.1"/>
    </source>
</evidence>
<evidence type="ECO:0000313" key="3">
    <source>
        <dbReference type="Proteomes" id="UP001596383"/>
    </source>
</evidence>
<dbReference type="RefSeq" id="WP_273736741.1">
    <property type="nucleotide sequence ID" value="NZ_JAQIVI010000007.1"/>
</dbReference>
<keyword evidence="3" id="KW-1185">Reference proteome</keyword>
<evidence type="ECO:0000256" key="1">
    <source>
        <dbReference type="SAM" id="MobiDB-lite"/>
    </source>
</evidence>
<dbReference type="EMBL" id="JBHSWV010000007">
    <property type="protein sequence ID" value="MFC6763623.1"/>
    <property type="molecule type" value="Genomic_DNA"/>
</dbReference>
<name>A0ABD5SJM7_9EURY</name>
<dbReference type="Proteomes" id="UP001596383">
    <property type="component" value="Unassembled WGS sequence"/>
</dbReference>
<sequence>MAEEWRDGCEGDDIVEEMTREEYTTTESPRPLGIPRLAARLTPSQGSVVAVLASAGDDRDGLALSKPTRLS</sequence>
<accession>A0ABD5SJM7</accession>
<gene>
    <name evidence="2" type="ORF">ACFQE6_00555</name>
</gene>
<organism evidence="2 3">
    <name type="scientific">Natrinema soli</name>
    <dbReference type="NCBI Taxonomy" id="1930624"/>
    <lineage>
        <taxon>Archaea</taxon>
        <taxon>Methanobacteriati</taxon>
        <taxon>Methanobacteriota</taxon>
        <taxon>Stenosarchaea group</taxon>
        <taxon>Halobacteria</taxon>
        <taxon>Halobacteriales</taxon>
        <taxon>Natrialbaceae</taxon>
        <taxon>Natrinema</taxon>
    </lineage>
</organism>
<feature type="region of interest" description="Disordered" evidence="1">
    <location>
        <begin position="1"/>
        <end position="32"/>
    </location>
</feature>
<protein>
    <submittedName>
        <fullName evidence="2">Uncharacterized protein</fullName>
    </submittedName>
</protein>
<reference evidence="2 3" key="1">
    <citation type="journal article" date="2019" name="Int. J. Syst. Evol. Microbiol.">
        <title>The Global Catalogue of Microorganisms (GCM) 10K type strain sequencing project: providing services to taxonomists for standard genome sequencing and annotation.</title>
        <authorList>
            <consortium name="The Broad Institute Genomics Platform"/>
            <consortium name="The Broad Institute Genome Sequencing Center for Infectious Disease"/>
            <person name="Wu L."/>
            <person name="Ma J."/>
        </authorList>
    </citation>
    <scope>NUCLEOTIDE SEQUENCE [LARGE SCALE GENOMIC DNA]</scope>
    <source>
        <strain evidence="2 3">LMG 29247</strain>
    </source>
</reference>
<proteinExistence type="predicted"/>
<dbReference type="AlphaFoldDB" id="A0ABD5SJM7"/>